<keyword evidence="10 15" id="KW-0949">S-adenosyl-L-methionine</keyword>
<evidence type="ECO:0000256" key="17">
    <source>
        <dbReference type="RuleBase" id="RU003464"/>
    </source>
</evidence>
<dbReference type="Gene3D" id="3.40.1280.10">
    <property type="match status" value="1"/>
</dbReference>
<keyword evidence="9 15" id="KW-0808">Transferase</keyword>
<evidence type="ECO:0000256" key="11">
    <source>
        <dbReference type="ARBA" id="ARBA00022694"/>
    </source>
</evidence>
<dbReference type="SUPFAM" id="SSF75217">
    <property type="entry name" value="alpha/beta knot"/>
    <property type="match status" value="1"/>
</dbReference>
<dbReference type="InterPro" id="IPR023148">
    <property type="entry name" value="tRNA_m1G_MeTrfase_C_sf"/>
</dbReference>
<dbReference type="AlphaFoldDB" id="A0A1M7IBI4"/>
<dbReference type="RefSeq" id="WP_073090556.1">
    <property type="nucleotide sequence ID" value="NZ_FRCY01000001.1"/>
</dbReference>
<evidence type="ECO:0000256" key="3">
    <source>
        <dbReference type="ARBA" id="ARBA00007630"/>
    </source>
</evidence>
<comment type="subcellular location">
    <subcellularLocation>
        <location evidence="2 15 17">Cytoplasm</location>
    </subcellularLocation>
</comment>
<evidence type="ECO:0000256" key="1">
    <source>
        <dbReference type="ARBA" id="ARBA00002634"/>
    </source>
</evidence>
<dbReference type="InterPro" id="IPR002649">
    <property type="entry name" value="tRNA_m1G_MeTrfase_TrmD"/>
</dbReference>
<dbReference type="InterPro" id="IPR029026">
    <property type="entry name" value="tRNA_m1G_MTases_N"/>
</dbReference>
<keyword evidence="7 15" id="KW-0963">Cytoplasm</keyword>
<dbReference type="Pfam" id="PF01746">
    <property type="entry name" value="tRNA_m1G_MT"/>
    <property type="match status" value="1"/>
</dbReference>
<sequence length="241" mass="26796">MRVDIITVLPGLLEGPFSHSILKRAEEKGLAEVRLHDLRKYGIGKQKSVDDYAFGGGAGMVMMVEPIIRCISDLKDQRDYDEVIYMSPDGERFTQSMANGLSLKQNLIILCGHYKGVDERVREHLITREISIGDYVLSGGELAAAVVTDAVIRLLPGVLNDETSALTDSYQDGLLAPPVYTRPADYAGWKVPEVLLSGHAAKIESWRFEQSVRRTRERRPDLPAGTPTLEKGDNIEDKKDK</sequence>
<name>A0A1M7IBI4_9BACT</name>
<dbReference type="InterPro" id="IPR029028">
    <property type="entry name" value="Alpha/beta_knot_MTases"/>
</dbReference>
<evidence type="ECO:0000256" key="12">
    <source>
        <dbReference type="ARBA" id="ARBA00029736"/>
    </source>
</evidence>
<dbReference type="PANTHER" id="PTHR46417:SF1">
    <property type="entry name" value="TRNA (GUANINE-N(1)-)-METHYLTRANSFERASE"/>
    <property type="match status" value="1"/>
</dbReference>
<evidence type="ECO:0000256" key="5">
    <source>
        <dbReference type="ARBA" id="ARBA00012807"/>
    </source>
</evidence>
<dbReference type="CDD" id="cd18080">
    <property type="entry name" value="TrmD-like"/>
    <property type="match status" value="1"/>
</dbReference>
<evidence type="ECO:0000256" key="6">
    <source>
        <dbReference type="ARBA" id="ARBA00014679"/>
    </source>
</evidence>
<evidence type="ECO:0000256" key="13">
    <source>
        <dbReference type="ARBA" id="ARBA00033392"/>
    </source>
</evidence>
<feature type="compositionally biased region" description="Basic and acidic residues" evidence="18">
    <location>
        <begin position="230"/>
        <end position="241"/>
    </location>
</feature>
<dbReference type="OrthoDB" id="9807416at2"/>
<evidence type="ECO:0000256" key="4">
    <source>
        <dbReference type="ARBA" id="ARBA00011738"/>
    </source>
</evidence>
<dbReference type="GO" id="GO:0005829">
    <property type="term" value="C:cytosol"/>
    <property type="evidence" value="ECO:0007669"/>
    <property type="project" value="TreeGrafter"/>
</dbReference>
<evidence type="ECO:0000256" key="14">
    <source>
        <dbReference type="ARBA" id="ARBA00047783"/>
    </source>
</evidence>
<dbReference type="Gene3D" id="1.10.1270.20">
    <property type="entry name" value="tRNA(m1g37)methyltransferase, domain 2"/>
    <property type="match status" value="1"/>
</dbReference>
<dbReference type="STRING" id="388280.SAMN04488057_101271"/>
<evidence type="ECO:0000256" key="2">
    <source>
        <dbReference type="ARBA" id="ARBA00004496"/>
    </source>
</evidence>
<organism evidence="20 21">
    <name type="scientific">Cyclobacterium lianum</name>
    <dbReference type="NCBI Taxonomy" id="388280"/>
    <lineage>
        <taxon>Bacteria</taxon>
        <taxon>Pseudomonadati</taxon>
        <taxon>Bacteroidota</taxon>
        <taxon>Cytophagia</taxon>
        <taxon>Cytophagales</taxon>
        <taxon>Cyclobacteriaceae</taxon>
        <taxon>Cyclobacterium</taxon>
    </lineage>
</organism>
<protein>
    <recommendedName>
        <fullName evidence="6 15">tRNA (guanine-N(1)-)-methyltransferase</fullName>
        <ecNumber evidence="5 15">2.1.1.228</ecNumber>
    </recommendedName>
    <alternativeName>
        <fullName evidence="12 15">M1G-methyltransferase</fullName>
    </alternativeName>
    <alternativeName>
        <fullName evidence="13 15">tRNA [GM37] methyltransferase</fullName>
    </alternativeName>
</protein>
<evidence type="ECO:0000256" key="8">
    <source>
        <dbReference type="ARBA" id="ARBA00022603"/>
    </source>
</evidence>
<dbReference type="GO" id="GO:0052906">
    <property type="term" value="F:tRNA (guanine(37)-N1)-methyltransferase activity"/>
    <property type="evidence" value="ECO:0007669"/>
    <property type="project" value="UniProtKB-UniRule"/>
</dbReference>
<feature type="binding site" evidence="15 16">
    <location>
        <position position="112"/>
    </location>
    <ligand>
        <name>S-adenosyl-L-methionine</name>
        <dbReference type="ChEBI" id="CHEBI:59789"/>
    </ligand>
</feature>
<dbReference type="InterPro" id="IPR016009">
    <property type="entry name" value="tRNA_MeTrfase_TRMD/TRM10"/>
</dbReference>
<evidence type="ECO:0000259" key="19">
    <source>
        <dbReference type="Pfam" id="PF01746"/>
    </source>
</evidence>
<dbReference type="NCBIfam" id="NF000648">
    <property type="entry name" value="PRK00026.1"/>
    <property type="match status" value="1"/>
</dbReference>
<comment type="subunit">
    <text evidence="4 15 17">Homodimer.</text>
</comment>
<keyword evidence="8 15" id="KW-0489">Methyltransferase</keyword>
<dbReference type="HAMAP" id="MF_00605">
    <property type="entry name" value="TrmD"/>
    <property type="match status" value="1"/>
</dbReference>
<dbReference type="EMBL" id="FRCY01000001">
    <property type="protein sequence ID" value="SHM38114.1"/>
    <property type="molecule type" value="Genomic_DNA"/>
</dbReference>
<evidence type="ECO:0000313" key="21">
    <source>
        <dbReference type="Proteomes" id="UP000184513"/>
    </source>
</evidence>
<evidence type="ECO:0000256" key="15">
    <source>
        <dbReference type="HAMAP-Rule" id="MF_00605"/>
    </source>
</evidence>
<reference evidence="20 21" key="1">
    <citation type="submission" date="2016-11" db="EMBL/GenBank/DDBJ databases">
        <authorList>
            <person name="Jaros S."/>
            <person name="Januszkiewicz K."/>
            <person name="Wedrychowicz H."/>
        </authorList>
    </citation>
    <scope>NUCLEOTIDE SEQUENCE [LARGE SCALE GENOMIC DNA]</scope>
    <source>
        <strain evidence="20 21">CGMCC 1.6102</strain>
    </source>
</reference>
<feature type="binding site" evidence="15 16">
    <location>
        <begin position="132"/>
        <end position="137"/>
    </location>
    <ligand>
        <name>S-adenosyl-L-methionine</name>
        <dbReference type="ChEBI" id="CHEBI:59789"/>
    </ligand>
</feature>
<evidence type="ECO:0000256" key="9">
    <source>
        <dbReference type="ARBA" id="ARBA00022679"/>
    </source>
</evidence>
<evidence type="ECO:0000256" key="7">
    <source>
        <dbReference type="ARBA" id="ARBA00022490"/>
    </source>
</evidence>
<keyword evidence="21" id="KW-1185">Reference proteome</keyword>
<feature type="compositionally biased region" description="Basic and acidic residues" evidence="18">
    <location>
        <begin position="211"/>
        <end position="221"/>
    </location>
</feature>
<dbReference type="FunFam" id="3.40.1280.10:FF:000001">
    <property type="entry name" value="tRNA (guanine-N(1)-)-methyltransferase"/>
    <property type="match status" value="1"/>
</dbReference>
<evidence type="ECO:0000256" key="16">
    <source>
        <dbReference type="PIRSR" id="PIRSR000386-1"/>
    </source>
</evidence>
<feature type="region of interest" description="Disordered" evidence="18">
    <location>
        <begin position="211"/>
        <end position="241"/>
    </location>
</feature>
<gene>
    <name evidence="15" type="primary">trmD</name>
    <name evidence="20" type="ORF">SAMN04488057_101271</name>
</gene>
<accession>A0A1M7IBI4</accession>
<evidence type="ECO:0000256" key="18">
    <source>
        <dbReference type="SAM" id="MobiDB-lite"/>
    </source>
</evidence>
<dbReference type="PANTHER" id="PTHR46417">
    <property type="entry name" value="TRNA (GUANINE-N(1)-)-METHYLTRANSFERASE"/>
    <property type="match status" value="1"/>
</dbReference>
<dbReference type="NCBIfam" id="TIGR00088">
    <property type="entry name" value="trmD"/>
    <property type="match status" value="1"/>
</dbReference>
<proteinExistence type="inferred from homology"/>
<comment type="catalytic activity">
    <reaction evidence="14 15 17">
        <text>guanosine(37) in tRNA + S-adenosyl-L-methionine = N(1)-methylguanosine(37) in tRNA + S-adenosyl-L-homocysteine + H(+)</text>
        <dbReference type="Rhea" id="RHEA:36899"/>
        <dbReference type="Rhea" id="RHEA-COMP:10145"/>
        <dbReference type="Rhea" id="RHEA-COMP:10147"/>
        <dbReference type="ChEBI" id="CHEBI:15378"/>
        <dbReference type="ChEBI" id="CHEBI:57856"/>
        <dbReference type="ChEBI" id="CHEBI:59789"/>
        <dbReference type="ChEBI" id="CHEBI:73542"/>
        <dbReference type="ChEBI" id="CHEBI:74269"/>
        <dbReference type="EC" id="2.1.1.228"/>
    </reaction>
</comment>
<dbReference type="PIRSF" id="PIRSF000386">
    <property type="entry name" value="tRNA_mtase"/>
    <property type="match status" value="1"/>
</dbReference>
<dbReference type="EC" id="2.1.1.228" evidence="5 15"/>
<keyword evidence="11 15" id="KW-0819">tRNA processing</keyword>
<dbReference type="GO" id="GO:0002939">
    <property type="term" value="P:tRNA N1-guanine methylation"/>
    <property type="evidence" value="ECO:0007669"/>
    <property type="project" value="TreeGrafter"/>
</dbReference>
<dbReference type="Proteomes" id="UP000184513">
    <property type="component" value="Unassembled WGS sequence"/>
</dbReference>
<evidence type="ECO:0000313" key="20">
    <source>
        <dbReference type="EMBL" id="SHM38114.1"/>
    </source>
</evidence>
<comment type="function">
    <text evidence="1 15 17">Specifically methylates guanosine-37 in various tRNAs.</text>
</comment>
<feature type="domain" description="tRNA methyltransferase TRMD/TRM10-type" evidence="19">
    <location>
        <begin position="1"/>
        <end position="222"/>
    </location>
</feature>
<comment type="similarity">
    <text evidence="3 15 17">Belongs to the RNA methyltransferase TrmD family.</text>
</comment>
<evidence type="ECO:0000256" key="10">
    <source>
        <dbReference type="ARBA" id="ARBA00022691"/>
    </source>
</evidence>